<evidence type="ECO:0008006" key="3">
    <source>
        <dbReference type="Google" id="ProtNLM"/>
    </source>
</evidence>
<dbReference type="Pfam" id="PF06999">
    <property type="entry name" value="Suc_Fer-like"/>
    <property type="match status" value="1"/>
</dbReference>
<name>A0A4V2PIR4_PSEEN</name>
<dbReference type="SUPFAM" id="SSF52833">
    <property type="entry name" value="Thioredoxin-like"/>
    <property type="match status" value="1"/>
</dbReference>
<dbReference type="PANTHER" id="PTHR31902:SF22">
    <property type="entry name" value="SLL1203 PROTEIN"/>
    <property type="match status" value="1"/>
</dbReference>
<keyword evidence="2" id="KW-1185">Reference proteome</keyword>
<accession>A0A4V2PIR4</accession>
<dbReference type="InterPro" id="IPR036249">
    <property type="entry name" value="Thioredoxin-like_sf"/>
</dbReference>
<dbReference type="PANTHER" id="PTHR31902">
    <property type="entry name" value="ACTIN PATCHES DISTAL PROTEIN 1"/>
    <property type="match status" value="1"/>
</dbReference>
<protein>
    <recommendedName>
        <fullName evidence="3">Sucrase/ferredoxin-like protein</fullName>
    </recommendedName>
</protein>
<dbReference type="Proteomes" id="UP000295560">
    <property type="component" value="Unassembled WGS sequence"/>
</dbReference>
<comment type="caution">
    <text evidence="1">The sequence shown here is derived from an EMBL/GenBank/DDBJ whole genome shotgun (WGS) entry which is preliminary data.</text>
</comment>
<reference evidence="1 2" key="1">
    <citation type="submission" date="2019-03" db="EMBL/GenBank/DDBJ databases">
        <title>Sequencing the genomes of 1000 actinobacteria strains.</title>
        <authorList>
            <person name="Klenk H.-P."/>
        </authorList>
    </citation>
    <scope>NUCLEOTIDE SEQUENCE [LARGE SCALE GENOMIC DNA]</scope>
    <source>
        <strain evidence="1 2">DSM 44969</strain>
    </source>
</reference>
<proteinExistence type="predicted"/>
<dbReference type="InterPro" id="IPR009737">
    <property type="entry name" value="Aim32/Apd1-like"/>
</dbReference>
<dbReference type="EMBL" id="SMFZ01000001">
    <property type="protein sequence ID" value="TCK25616.1"/>
    <property type="molecule type" value="Genomic_DNA"/>
</dbReference>
<dbReference type="Gene3D" id="3.40.30.10">
    <property type="entry name" value="Glutaredoxin"/>
    <property type="match status" value="1"/>
</dbReference>
<sequence>MGVGHGCAALSLDAGEPLAGSAPALRRLVAVEHVGAWPPRVAAHPDPAVSGLAARLREQDATLLLIRRPGRRRRRTGGRAVILADLTPGGTRVVRRHVRGPDDLASVRFDLDGGRPVTDPLLLVCAHGKRDVCCAVRGRALAAAVSGADPDHPGGVWECSHLGGHRFAPTAIALPTGYAYGRLDPATALDVRKGAGLGEVLTACCRGHVGHTPAEQAADLAVRELTGLRDADALMVDPADGPGDVTVRGRDGRLWIVTLSIDAEAGARPTSCGAALEPALPLVAGTPRPAE</sequence>
<evidence type="ECO:0000313" key="2">
    <source>
        <dbReference type="Proteomes" id="UP000295560"/>
    </source>
</evidence>
<gene>
    <name evidence="1" type="ORF">EV378_1430</name>
</gene>
<dbReference type="CDD" id="cd03062">
    <property type="entry name" value="TRX_Fd_Sucrase"/>
    <property type="match status" value="1"/>
</dbReference>
<organism evidence="1 2">
    <name type="scientific">Pseudonocardia endophytica</name>
    <dbReference type="NCBI Taxonomy" id="401976"/>
    <lineage>
        <taxon>Bacteria</taxon>
        <taxon>Bacillati</taxon>
        <taxon>Actinomycetota</taxon>
        <taxon>Actinomycetes</taxon>
        <taxon>Pseudonocardiales</taxon>
        <taxon>Pseudonocardiaceae</taxon>
        <taxon>Pseudonocardia</taxon>
    </lineage>
</organism>
<dbReference type="AlphaFoldDB" id="A0A4V2PIR4"/>
<evidence type="ECO:0000313" key="1">
    <source>
        <dbReference type="EMBL" id="TCK25616.1"/>
    </source>
</evidence>